<evidence type="ECO:0000256" key="1">
    <source>
        <dbReference type="SAM" id="MobiDB-lite"/>
    </source>
</evidence>
<dbReference type="InterPro" id="IPR012340">
    <property type="entry name" value="NA-bd_OB-fold"/>
</dbReference>
<feature type="compositionally biased region" description="Low complexity" evidence="1">
    <location>
        <begin position="113"/>
        <end position="126"/>
    </location>
</feature>
<gene>
    <name evidence="2" type="ORF">Q9L58_009642</name>
</gene>
<proteinExistence type="predicted"/>
<dbReference type="EMBL" id="JBBBZM010000242">
    <property type="protein sequence ID" value="KAL0631483.1"/>
    <property type="molecule type" value="Genomic_DNA"/>
</dbReference>
<dbReference type="Proteomes" id="UP001447188">
    <property type="component" value="Unassembled WGS sequence"/>
</dbReference>
<accession>A0ABR3G690</accession>
<keyword evidence="3" id="KW-1185">Reference proteome</keyword>
<reference evidence="2 3" key="1">
    <citation type="submission" date="2024-02" db="EMBL/GenBank/DDBJ databases">
        <title>Discinaceae phylogenomics.</title>
        <authorList>
            <person name="Dirks A.C."/>
            <person name="James T.Y."/>
        </authorList>
    </citation>
    <scope>NUCLEOTIDE SEQUENCE [LARGE SCALE GENOMIC DNA]</scope>
    <source>
        <strain evidence="2 3">ACD0624</strain>
    </source>
</reference>
<evidence type="ECO:0000313" key="3">
    <source>
        <dbReference type="Proteomes" id="UP001447188"/>
    </source>
</evidence>
<dbReference type="SUPFAM" id="SSF50249">
    <property type="entry name" value="Nucleic acid-binding proteins"/>
    <property type="match status" value="1"/>
</dbReference>
<feature type="region of interest" description="Disordered" evidence="1">
    <location>
        <begin position="57"/>
        <end position="80"/>
    </location>
</feature>
<organism evidence="2 3">
    <name type="scientific">Discina gigas</name>
    <dbReference type="NCBI Taxonomy" id="1032678"/>
    <lineage>
        <taxon>Eukaryota</taxon>
        <taxon>Fungi</taxon>
        <taxon>Dikarya</taxon>
        <taxon>Ascomycota</taxon>
        <taxon>Pezizomycotina</taxon>
        <taxon>Pezizomycetes</taxon>
        <taxon>Pezizales</taxon>
        <taxon>Discinaceae</taxon>
        <taxon>Discina</taxon>
    </lineage>
</organism>
<feature type="compositionally biased region" description="Polar residues" evidence="1">
    <location>
        <begin position="62"/>
        <end position="77"/>
    </location>
</feature>
<evidence type="ECO:0000313" key="2">
    <source>
        <dbReference type="EMBL" id="KAL0631483.1"/>
    </source>
</evidence>
<name>A0ABR3G690_9PEZI</name>
<feature type="region of interest" description="Disordered" evidence="1">
    <location>
        <begin position="1"/>
        <end position="30"/>
    </location>
</feature>
<comment type="caution">
    <text evidence="2">The sequence shown here is derived from an EMBL/GenBank/DDBJ whole genome shotgun (WGS) entry which is preliminary data.</text>
</comment>
<sequence>MSSSPPPSSYRTAEDSLDNPPESPANCSPVNRIQTGMTIVLLGAPCASQLRNEPLVNENDDQASNVDHVTSTPSGTDSPAAWRILPLKRKHLHTGFSQYPDVHTPVIPEAGPSASMSYSSTSASSAAGDDDLSRSFAAHNIPSSPVADPSDLTISFATTDTTTSFNSLVPLSPLPKIKTAALTNLGNLPTANYVGSIKLKIRVSIIAGITHIFPQRTFTPKYSNIIRSKQTLVVGDETAVGFKIDLWMPPGPLSFTGKAFMDTVELLRVGDVINVQNMVLGVWDNQVNGATVRKDQTRIELVYRTIFSDAKERRRWRAVDLDSASDDSRGVEKVKRVVGWTREFLGAGDRLDKKMRKGYEEEETILPDDTQ</sequence>
<feature type="region of interest" description="Disordered" evidence="1">
    <location>
        <begin position="105"/>
        <end position="126"/>
    </location>
</feature>
<protein>
    <submittedName>
        <fullName evidence="2">Uncharacterized protein</fullName>
    </submittedName>
</protein>